<evidence type="ECO:0000256" key="1">
    <source>
        <dbReference type="ARBA" id="ARBA00022729"/>
    </source>
</evidence>
<dbReference type="InterPro" id="IPR036249">
    <property type="entry name" value="Thioredoxin-like_sf"/>
</dbReference>
<dbReference type="EMBL" id="JBFNXX010000034">
    <property type="protein sequence ID" value="MEW9922167.1"/>
    <property type="molecule type" value="Genomic_DNA"/>
</dbReference>
<dbReference type="PANTHER" id="PTHR13887">
    <property type="entry name" value="GLUTATHIONE S-TRANSFERASE KAPPA"/>
    <property type="match status" value="1"/>
</dbReference>
<dbReference type="RefSeq" id="WP_367879864.1">
    <property type="nucleotide sequence ID" value="NZ_JBFNXX010000034.1"/>
</dbReference>
<keyword evidence="2" id="KW-0560">Oxidoreductase</keyword>
<dbReference type="SUPFAM" id="SSF52833">
    <property type="entry name" value="Thioredoxin-like"/>
    <property type="match status" value="1"/>
</dbReference>
<protein>
    <submittedName>
        <fullName evidence="7">DsbA family protein</fullName>
    </submittedName>
</protein>
<evidence type="ECO:0000256" key="2">
    <source>
        <dbReference type="ARBA" id="ARBA00023002"/>
    </source>
</evidence>
<evidence type="ECO:0000313" key="8">
    <source>
        <dbReference type="Proteomes" id="UP001556098"/>
    </source>
</evidence>
<name>A0ABV3RT45_9RHOB</name>
<evidence type="ECO:0000256" key="3">
    <source>
        <dbReference type="ARBA" id="ARBA00023157"/>
    </source>
</evidence>
<feature type="domain" description="DSBA-like thioredoxin" evidence="6">
    <location>
        <begin position="109"/>
        <end position="250"/>
    </location>
</feature>
<feature type="transmembrane region" description="Helical" evidence="5">
    <location>
        <begin position="16"/>
        <end position="33"/>
    </location>
</feature>
<comment type="caution">
    <text evidence="7">The sequence shown here is derived from an EMBL/GenBank/DDBJ whole genome shotgun (WGS) entry which is preliminary data.</text>
</comment>
<dbReference type="Pfam" id="PF01323">
    <property type="entry name" value="DSBA"/>
    <property type="match status" value="1"/>
</dbReference>
<keyword evidence="4" id="KW-0676">Redox-active center</keyword>
<dbReference type="Proteomes" id="UP001556098">
    <property type="component" value="Unassembled WGS sequence"/>
</dbReference>
<dbReference type="PANTHER" id="PTHR13887:SF14">
    <property type="entry name" value="DISULFIDE BOND FORMATION PROTEIN D"/>
    <property type="match status" value="1"/>
</dbReference>
<keyword evidence="8" id="KW-1185">Reference proteome</keyword>
<keyword evidence="1" id="KW-0732">Signal</keyword>
<dbReference type="InterPro" id="IPR001853">
    <property type="entry name" value="DSBA-like_thioredoxin_dom"/>
</dbReference>
<keyword evidence="3" id="KW-1015">Disulfide bond</keyword>
<organism evidence="7 8">
    <name type="scientific">Sulfitobacter sediminis</name>
    <dbReference type="NCBI Taxonomy" id="3234186"/>
    <lineage>
        <taxon>Bacteria</taxon>
        <taxon>Pseudomonadati</taxon>
        <taxon>Pseudomonadota</taxon>
        <taxon>Alphaproteobacteria</taxon>
        <taxon>Rhodobacterales</taxon>
        <taxon>Roseobacteraceae</taxon>
        <taxon>Sulfitobacter</taxon>
    </lineage>
</organism>
<proteinExistence type="predicted"/>
<evidence type="ECO:0000256" key="4">
    <source>
        <dbReference type="ARBA" id="ARBA00023284"/>
    </source>
</evidence>
<keyword evidence="5" id="KW-0472">Membrane</keyword>
<keyword evidence="5" id="KW-1133">Transmembrane helix</keyword>
<keyword evidence="5" id="KW-0812">Transmembrane</keyword>
<evidence type="ECO:0000313" key="7">
    <source>
        <dbReference type="EMBL" id="MEW9922167.1"/>
    </source>
</evidence>
<evidence type="ECO:0000256" key="5">
    <source>
        <dbReference type="SAM" id="Phobius"/>
    </source>
</evidence>
<gene>
    <name evidence="7" type="ORF">AB2B41_21385</name>
</gene>
<reference evidence="7 8" key="1">
    <citation type="submission" date="2024-07" db="EMBL/GenBank/DDBJ databases">
        <title>Marimonas sp.nov., isolated from tidal-flat sediment.</title>
        <authorList>
            <person name="Jayan J.N."/>
            <person name="Lee S.S."/>
        </authorList>
    </citation>
    <scope>NUCLEOTIDE SEQUENCE [LARGE SCALE GENOMIC DNA]</scope>
    <source>
        <strain evidence="7 8">MJW-29</strain>
    </source>
</reference>
<sequence length="265" mass="28896">MTQSVPERRSRGPKRGRIFLAVVILSGLVWWAWPRVAPLFVGAFDFEDIETAPGFRRLAAGQVSGFPNPFIGLETLDPVDLSAEERSARSDMCRALFGGAVDASVVPIASFSDYNCPFCRVLTQELADIEARSEGSVQITWHEWPLLGPTSVFSARAAIAADMQGFYAAFHKRLMRGRFVPTESYLSIIAEDIGADPERLLADMNGSDVTARLRNTEALARIFGFFGTPALVVGRTVVIGSVSEATLTALIEEERRNGPAPACRT</sequence>
<accession>A0ABV3RT45</accession>
<evidence type="ECO:0000259" key="6">
    <source>
        <dbReference type="Pfam" id="PF01323"/>
    </source>
</evidence>
<dbReference type="Gene3D" id="3.40.30.10">
    <property type="entry name" value="Glutaredoxin"/>
    <property type="match status" value="1"/>
</dbReference>